<dbReference type="KEGG" id="oxy:HCG48_16070"/>
<evidence type="ECO:0000256" key="1">
    <source>
        <dbReference type="SAM" id="Phobius"/>
    </source>
</evidence>
<feature type="transmembrane region" description="Helical" evidence="1">
    <location>
        <begin position="148"/>
        <end position="165"/>
    </location>
</feature>
<name>A0A6H1U4I6_9CYAN</name>
<dbReference type="PANTHER" id="PTHR33372:SF2">
    <property type="entry name" value="PROTEIN CHAPERONE-LIKE PROTEIN OF POR1, CHLOROPLASTIC"/>
    <property type="match status" value="1"/>
</dbReference>
<accession>A0A6H1U4I6</accession>
<gene>
    <name evidence="2" type="ORF">HCG48_16070</name>
</gene>
<dbReference type="Pfam" id="PF11833">
    <property type="entry name" value="CPP1-like"/>
    <property type="match status" value="1"/>
</dbReference>
<keyword evidence="1" id="KW-1133">Transmembrane helix</keyword>
<evidence type="ECO:0000313" key="3">
    <source>
        <dbReference type="Proteomes" id="UP000500857"/>
    </source>
</evidence>
<reference evidence="2 3" key="1">
    <citation type="submission" date="2020-04" db="EMBL/GenBank/DDBJ databases">
        <authorList>
            <person name="Basu S."/>
            <person name="Maruthanayagam V."/>
            <person name="Chakraborty S."/>
            <person name="Pramanik A."/>
            <person name="Mukherjee J."/>
            <person name="Brink B."/>
        </authorList>
    </citation>
    <scope>NUCLEOTIDE SEQUENCE [LARGE SCALE GENOMIC DNA]</scope>
    <source>
        <strain evidence="2 3">AP17</strain>
    </source>
</reference>
<proteinExistence type="predicted"/>
<keyword evidence="1" id="KW-0472">Membrane</keyword>
<dbReference type="InterPro" id="IPR021788">
    <property type="entry name" value="CPP1-like"/>
</dbReference>
<organism evidence="2 3">
    <name type="scientific">Oxynema aestuarii AP17</name>
    <dbReference type="NCBI Taxonomy" id="2064643"/>
    <lineage>
        <taxon>Bacteria</taxon>
        <taxon>Bacillati</taxon>
        <taxon>Cyanobacteriota</taxon>
        <taxon>Cyanophyceae</taxon>
        <taxon>Oscillatoriophycideae</taxon>
        <taxon>Oscillatoriales</taxon>
        <taxon>Oscillatoriaceae</taxon>
        <taxon>Oxynema</taxon>
        <taxon>Oxynema aestuarii</taxon>
    </lineage>
</organism>
<keyword evidence="1" id="KW-0812">Transmembrane</keyword>
<evidence type="ECO:0000313" key="2">
    <source>
        <dbReference type="EMBL" id="QIZ73782.1"/>
    </source>
</evidence>
<feature type="transmembrane region" description="Helical" evidence="1">
    <location>
        <begin position="185"/>
        <end position="202"/>
    </location>
</feature>
<protein>
    <submittedName>
        <fullName evidence="2">Molecular chaperone DnaJ</fullName>
    </submittedName>
</protein>
<dbReference type="PANTHER" id="PTHR33372">
    <property type="match status" value="1"/>
</dbReference>
<dbReference type="EMBL" id="CP051167">
    <property type="protein sequence ID" value="QIZ73782.1"/>
    <property type="molecule type" value="Genomic_DNA"/>
</dbReference>
<feature type="transmembrane region" description="Helical" evidence="1">
    <location>
        <begin position="111"/>
        <end position="141"/>
    </location>
</feature>
<keyword evidence="3" id="KW-1185">Reference proteome</keyword>
<dbReference type="RefSeq" id="WP_168571922.1">
    <property type="nucleotide sequence ID" value="NZ_CP051167.1"/>
</dbReference>
<dbReference type="Proteomes" id="UP000500857">
    <property type="component" value="Chromosome"/>
</dbReference>
<sequence>MSEYSCYEQLGLKEDASFEEIQDARDRLMEEHSGDPKRVESIEAAYDEILMLRLKQRQEGKIKVPEGIRFPEKTTTIPTKIPTPPTQEAPAWLQNLLDTPSQPDILWPGGIFLGLSALTLFQPSSAPLALAVGVGFSLYFLNRKENKFGRAVTIAVISLTLGLVLGTPLGNLLHGSMGVLLSPDAIAAGFTFFAMWLATSFLR</sequence>
<dbReference type="AlphaFoldDB" id="A0A6H1U4I6"/>